<proteinExistence type="predicted"/>
<name>A0A9P9IJB2_9HYPO</name>
<reference evidence="2" key="1">
    <citation type="journal article" date="2021" name="Nat. Commun.">
        <title>Genetic determinants of endophytism in the Arabidopsis root mycobiome.</title>
        <authorList>
            <person name="Mesny F."/>
            <person name="Miyauchi S."/>
            <person name="Thiergart T."/>
            <person name="Pickel B."/>
            <person name="Atanasova L."/>
            <person name="Karlsson M."/>
            <person name="Huettel B."/>
            <person name="Barry K.W."/>
            <person name="Haridas S."/>
            <person name="Chen C."/>
            <person name="Bauer D."/>
            <person name="Andreopoulos W."/>
            <person name="Pangilinan J."/>
            <person name="LaButti K."/>
            <person name="Riley R."/>
            <person name="Lipzen A."/>
            <person name="Clum A."/>
            <person name="Drula E."/>
            <person name="Henrissat B."/>
            <person name="Kohler A."/>
            <person name="Grigoriev I.V."/>
            <person name="Martin F.M."/>
            <person name="Hacquard S."/>
        </authorList>
    </citation>
    <scope>NUCLEOTIDE SEQUENCE</scope>
    <source>
        <strain evidence="2">MPI-CAGE-AT-0147</strain>
    </source>
</reference>
<feature type="region of interest" description="Disordered" evidence="1">
    <location>
        <begin position="654"/>
        <end position="701"/>
    </location>
</feature>
<keyword evidence="3" id="KW-1185">Reference proteome</keyword>
<evidence type="ECO:0000313" key="2">
    <source>
        <dbReference type="EMBL" id="KAH7121355.1"/>
    </source>
</evidence>
<accession>A0A9P9IJB2</accession>
<comment type="caution">
    <text evidence="2">The sequence shown here is derived from an EMBL/GenBank/DDBJ whole genome shotgun (WGS) entry which is preliminary data.</text>
</comment>
<organism evidence="2 3">
    <name type="scientific">Dactylonectria macrodidyma</name>
    <dbReference type="NCBI Taxonomy" id="307937"/>
    <lineage>
        <taxon>Eukaryota</taxon>
        <taxon>Fungi</taxon>
        <taxon>Dikarya</taxon>
        <taxon>Ascomycota</taxon>
        <taxon>Pezizomycotina</taxon>
        <taxon>Sordariomycetes</taxon>
        <taxon>Hypocreomycetidae</taxon>
        <taxon>Hypocreales</taxon>
        <taxon>Nectriaceae</taxon>
        <taxon>Dactylonectria</taxon>
    </lineage>
</organism>
<protein>
    <submittedName>
        <fullName evidence="2">Uncharacterized protein</fullName>
    </submittedName>
</protein>
<gene>
    <name evidence="2" type="ORF">EDB81DRAFT_952143</name>
</gene>
<dbReference type="EMBL" id="JAGMUV010000024">
    <property type="protein sequence ID" value="KAH7121355.1"/>
    <property type="molecule type" value="Genomic_DNA"/>
</dbReference>
<evidence type="ECO:0000256" key="1">
    <source>
        <dbReference type="SAM" id="MobiDB-lite"/>
    </source>
</evidence>
<sequence>MSFSKAPIFEAMPTLVSLDLNSLHPMCRIVAQDRPQDFLAYLNQGWRIQGFIVLRNPSVLTDLQNINVLCEDGKTHPLCKTYLPLPKLKWLQSRYMLSNEAFPFLQMSPGSVTDSDLGEWAFLKNDIGVGAESDVLFFITMIVCVKRHNPTNIQFPRRLLEMYLRLHAISSSLDPAIQKQQNLRHIFDTGIIHTAGGWRRPEECILESPCLLASRRSVFPVPDDWEASKLEVAELKDFYTSTVGIQELTDLALIEQLEYLRQTKVIEDVSKLAFANNFYKALDTMRKQNLSSREAEALRSHFAGHPRVAIMSGDNLTWITSTACAWAPGLIHPGLNNLFTQYPESRSFWVDFLGVEETNIATFYNELLFLPAGNPSIQKAKSLIVALSGEVDRFGDFIDKLNLLQMAVFPVLQANGEVKLRSIETPFAIADKKHLREAFAGKLELLDLDPTTIWQIENFLVWADIEPRYLSWNVEERVEYNGTCVTGPGTADLIHSIAEGLVRIAVHFQSPRATNSSAKEALLRTLRGATVPIGLNMRSILVYSTDEKHVEADSPLPGVSIHGFDQMTVCIPEDRHKRQLCWATSLPKSLVEWLMAESETEPADSIDERAVSLVKSLLMLSQDKSPTFVKDVLDAEGIVDVDVDAMTILPYVPQDNVPILGEGPSQPSKTTSQVDTPSPGTNQRILTPQRRPGTPTDSTLDGIEDAIRSLNIPEIKHVA</sequence>
<dbReference type="AlphaFoldDB" id="A0A9P9IJB2"/>
<evidence type="ECO:0000313" key="3">
    <source>
        <dbReference type="Proteomes" id="UP000738349"/>
    </source>
</evidence>
<feature type="compositionally biased region" description="Polar residues" evidence="1">
    <location>
        <begin position="665"/>
        <end position="686"/>
    </location>
</feature>
<dbReference type="Proteomes" id="UP000738349">
    <property type="component" value="Unassembled WGS sequence"/>
</dbReference>
<dbReference type="OrthoDB" id="1262810at2759"/>